<protein>
    <recommendedName>
        <fullName evidence="1">Tc1-like transposase DDE domain-containing protein</fullName>
    </recommendedName>
</protein>
<dbReference type="InterPro" id="IPR047655">
    <property type="entry name" value="Transpos_IS630-like"/>
</dbReference>
<evidence type="ECO:0000313" key="2">
    <source>
        <dbReference type="EMBL" id="CAA9449371.1"/>
    </source>
</evidence>
<dbReference type="InterPro" id="IPR038717">
    <property type="entry name" value="Tc1-like_DDE_dom"/>
</dbReference>
<dbReference type="NCBIfam" id="NF033545">
    <property type="entry name" value="transpos_IS630"/>
    <property type="match status" value="1"/>
</dbReference>
<reference evidence="2" key="1">
    <citation type="submission" date="2020-02" db="EMBL/GenBank/DDBJ databases">
        <authorList>
            <person name="Meier V. D."/>
        </authorList>
    </citation>
    <scope>NUCLEOTIDE SEQUENCE</scope>
    <source>
        <strain evidence="2">AVDCRST_MAG14</strain>
    </source>
</reference>
<organism evidence="2">
    <name type="scientific">uncultured Rubrobacteraceae bacterium</name>
    <dbReference type="NCBI Taxonomy" id="349277"/>
    <lineage>
        <taxon>Bacteria</taxon>
        <taxon>Bacillati</taxon>
        <taxon>Actinomycetota</taxon>
        <taxon>Rubrobacteria</taxon>
        <taxon>Rubrobacterales</taxon>
        <taxon>Rubrobacteraceae</taxon>
        <taxon>environmental samples</taxon>
    </lineage>
</organism>
<dbReference type="GO" id="GO:0003676">
    <property type="term" value="F:nucleic acid binding"/>
    <property type="evidence" value="ECO:0007669"/>
    <property type="project" value="InterPro"/>
</dbReference>
<dbReference type="PANTHER" id="PTHR46564:SF1">
    <property type="entry name" value="TRANSPOSASE"/>
    <property type="match status" value="1"/>
</dbReference>
<accession>A0A6J4QN36</accession>
<dbReference type="Gene3D" id="3.30.420.10">
    <property type="entry name" value="Ribonuclease H-like superfamily/Ribonuclease H"/>
    <property type="match status" value="1"/>
</dbReference>
<sequence>MRAAWRALVAGRIDAERLVFVDEMGSNTSLFSLYAWAPRGERALCSVPRNRGKNTTLLASMTTEGMGPCMAVVGATTRVVFETFVERLLAPALNPGQVVVMDNLGAHKGERVRELIQERGCELLYLPPYSPDLNPIEEAFSKVKGLLRRAGARTHEALIEAMGRALDVVTAEDVRGFFEHCGYPIPAQPL</sequence>
<dbReference type="EMBL" id="CADCVG010000032">
    <property type="protein sequence ID" value="CAA9449371.1"/>
    <property type="molecule type" value="Genomic_DNA"/>
</dbReference>
<feature type="domain" description="Tc1-like transposase DDE" evidence="1">
    <location>
        <begin position="17"/>
        <end position="158"/>
    </location>
</feature>
<proteinExistence type="predicted"/>
<dbReference type="Pfam" id="PF13358">
    <property type="entry name" value="DDE_3"/>
    <property type="match status" value="1"/>
</dbReference>
<gene>
    <name evidence="2" type="ORF">AVDCRST_MAG14-730</name>
</gene>
<dbReference type="AlphaFoldDB" id="A0A6J4QN36"/>
<dbReference type="InterPro" id="IPR036397">
    <property type="entry name" value="RNaseH_sf"/>
</dbReference>
<evidence type="ECO:0000259" key="1">
    <source>
        <dbReference type="Pfam" id="PF13358"/>
    </source>
</evidence>
<name>A0A6J4QN36_9ACTN</name>
<dbReference type="PANTHER" id="PTHR46564">
    <property type="entry name" value="TRANSPOSASE"/>
    <property type="match status" value="1"/>
</dbReference>